<evidence type="ECO:0000259" key="7">
    <source>
        <dbReference type="PROSITE" id="PS50262"/>
    </source>
</evidence>
<comment type="subcellular location">
    <subcellularLocation>
        <location evidence="1">Membrane</location>
    </subcellularLocation>
</comment>
<dbReference type="OMA" id="CLTGPKF"/>
<evidence type="ECO:0000256" key="1">
    <source>
        <dbReference type="ARBA" id="ARBA00004370"/>
    </source>
</evidence>
<feature type="transmembrane region" description="Helical" evidence="6">
    <location>
        <begin position="148"/>
        <end position="168"/>
    </location>
</feature>
<dbReference type="InterPro" id="IPR052954">
    <property type="entry name" value="GPCR-Ligand_Int"/>
</dbReference>
<dbReference type="GO" id="GO:0016020">
    <property type="term" value="C:membrane"/>
    <property type="evidence" value="ECO:0007669"/>
    <property type="project" value="UniProtKB-SubCell"/>
</dbReference>
<dbReference type="PRINTS" id="PR00237">
    <property type="entry name" value="GPCRRHODOPSN"/>
</dbReference>
<dbReference type="GO" id="GO:0004930">
    <property type="term" value="F:G protein-coupled receptor activity"/>
    <property type="evidence" value="ECO:0007669"/>
    <property type="project" value="UniProtKB-KW"/>
</dbReference>
<keyword evidence="5" id="KW-0675">Receptor</keyword>
<feature type="transmembrane region" description="Helical" evidence="6">
    <location>
        <begin position="237"/>
        <end position="262"/>
    </location>
</feature>
<feature type="transmembrane region" description="Helical" evidence="6">
    <location>
        <begin position="388"/>
        <end position="408"/>
    </location>
</feature>
<organism evidence="8">
    <name type="scientific">Octopus bimaculoides</name>
    <name type="common">California two-spotted octopus</name>
    <dbReference type="NCBI Taxonomy" id="37653"/>
    <lineage>
        <taxon>Eukaryota</taxon>
        <taxon>Metazoa</taxon>
        <taxon>Spiralia</taxon>
        <taxon>Lophotrochozoa</taxon>
        <taxon>Mollusca</taxon>
        <taxon>Cephalopoda</taxon>
        <taxon>Coleoidea</taxon>
        <taxon>Octopodiformes</taxon>
        <taxon>Octopoda</taxon>
        <taxon>Incirrata</taxon>
        <taxon>Octopodidae</taxon>
        <taxon>Octopus</taxon>
    </lineage>
</organism>
<dbReference type="PANTHER" id="PTHR46641">
    <property type="entry name" value="FMRFAMIDE RECEPTOR-RELATED"/>
    <property type="match status" value="1"/>
</dbReference>
<evidence type="ECO:0000256" key="2">
    <source>
        <dbReference type="ARBA" id="ARBA00022692"/>
    </source>
</evidence>
<dbReference type="InterPro" id="IPR000276">
    <property type="entry name" value="GPCR_Rhodpsn"/>
</dbReference>
<protein>
    <recommendedName>
        <fullName evidence="7">G-protein coupled receptors family 1 profile domain-containing protein</fullName>
    </recommendedName>
</protein>
<comment type="similarity">
    <text evidence="5">Belongs to the G-protein coupled receptor 1 family.</text>
</comment>
<keyword evidence="3 6" id="KW-1133">Transmembrane helix</keyword>
<keyword evidence="5" id="KW-0297">G-protein coupled receptor</keyword>
<feature type="transmembrane region" description="Helical" evidence="6">
    <location>
        <begin position="340"/>
        <end position="368"/>
    </location>
</feature>
<dbReference type="Pfam" id="PF00001">
    <property type="entry name" value="7tm_1"/>
    <property type="match status" value="2"/>
</dbReference>
<keyword evidence="5" id="KW-0807">Transducer</keyword>
<sequence>MATTEDKTIFNKIQEQVTPSEIVAEEASQLIWRYMSPLLLVVGTIGSVLSISVLLRPKIRKITSMYLLTLLSFADLIGLWMGLLRLYLSNVYNFDIRLQSDFLCKLHTFLVYFVLDFGSWLLALIAIERFLLIVRPFIARDHWNRSKATLTVIATGILLTIVNGHYIITYRLIKVSCAYNIDEIYCNDNWDAAYLIKRNYSDDKEYVTYRIPLSTPQMTENVACKSDDGKMYFYIYIFPWIDFLFFFFLPFCIMVISHVFIIGKVRKTKVKMQKKRMARCATSTTPATDQISTVTETTRTAFAGIVGKKENTLLSNNSKLNGTEVKTGSAERQSNQMSKVVGLSAMLLSVLVAFGLTTSPITSFLIWSRFDEEDNSAYYSISWAVVNMVQYTNNVSHFFLFILTGTTFRQELLQMFRGVSIFFRRKTDITPFG</sequence>
<evidence type="ECO:0000256" key="5">
    <source>
        <dbReference type="RuleBase" id="RU000688"/>
    </source>
</evidence>
<proteinExistence type="inferred from homology"/>
<keyword evidence="4 6" id="KW-0472">Membrane</keyword>
<evidence type="ECO:0000256" key="3">
    <source>
        <dbReference type="ARBA" id="ARBA00022989"/>
    </source>
</evidence>
<feature type="transmembrane region" description="Helical" evidence="6">
    <location>
        <begin position="67"/>
        <end position="88"/>
    </location>
</feature>
<dbReference type="PROSITE" id="PS50262">
    <property type="entry name" value="G_PROTEIN_RECEP_F1_2"/>
    <property type="match status" value="1"/>
</dbReference>
<feature type="transmembrane region" description="Helical" evidence="6">
    <location>
        <begin position="108"/>
        <end position="127"/>
    </location>
</feature>
<gene>
    <name evidence="8" type="ORF">OCBIM_22010400mg</name>
</gene>
<dbReference type="PROSITE" id="PS00237">
    <property type="entry name" value="G_PROTEIN_RECEP_F1_1"/>
    <property type="match status" value="1"/>
</dbReference>
<reference evidence="8" key="1">
    <citation type="submission" date="2015-07" db="EMBL/GenBank/DDBJ databases">
        <title>MeaNS - Measles Nucleotide Surveillance Program.</title>
        <authorList>
            <person name="Tran T."/>
            <person name="Druce J."/>
        </authorList>
    </citation>
    <scope>NUCLEOTIDE SEQUENCE</scope>
    <source>
        <strain evidence="8">UCB-OBI-ISO-001</strain>
        <tissue evidence="8">Gonad</tissue>
    </source>
</reference>
<feature type="domain" description="G-protein coupled receptors family 1 profile" evidence="7">
    <location>
        <begin position="46"/>
        <end position="401"/>
    </location>
</feature>
<dbReference type="PANTHER" id="PTHR46641:SF25">
    <property type="entry name" value="CNMAMIDE RECEPTOR-RELATED"/>
    <property type="match status" value="1"/>
</dbReference>
<dbReference type="AlphaFoldDB" id="A0A0L8HNS9"/>
<feature type="transmembrane region" description="Helical" evidence="6">
    <location>
        <begin position="34"/>
        <end position="55"/>
    </location>
</feature>
<dbReference type="InterPro" id="IPR017452">
    <property type="entry name" value="GPCR_Rhodpsn_7TM"/>
</dbReference>
<dbReference type="Gene3D" id="1.20.1070.10">
    <property type="entry name" value="Rhodopsin 7-helix transmembrane proteins"/>
    <property type="match status" value="1"/>
</dbReference>
<evidence type="ECO:0000313" key="8">
    <source>
        <dbReference type="EMBL" id="KOF90834.1"/>
    </source>
</evidence>
<name>A0A0L8HNS9_OCTBM</name>
<evidence type="ECO:0000256" key="6">
    <source>
        <dbReference type="SAM" id="Phobius"/>
    </source>
</evidence>
<accession>A0A0L8HNS9</accession>
<evidence type="ECO:0000256" key="4">
    <source>
        <dbReference type="ARBA" id="ARBA00023136"/>
    </source>
</evidence>
<dbReference type="OrthoDB" id="9990906at2759"/>
<keyword evidence="2 5" id="KW-0812">Transmembrane</keyword>
<dbReference type="EMBL" id="KQ417676">
    <property type="protein sequence ID" value="KOF90834.1"/>
    <property type="molecule type" value="Genomic_DNA"/>
</dbReference>
<dbReference type="SUPFAM" id="SSF81321">
    <property type="entry name" value="Family A G protein-coupled receptor-like"/>
    <property type="match status" value="1"/>
</dbReference>